<dbReference type="AlphaFoldDB" id="A0A369BLR2"/>
<evidence type="ECO:0000256" key="2">
    <source>
        <dbReference type="ARBA" id="ARBA00022670"/>
    </source>
</evidence>
<comment type="caution">
    <text evidence="8">The sequence shown here is derived from an EMBL/GenBank/DDBJ whole genome shotgun (WGS) entry which is preliminary data.</text>
</comment>
<dbReference type="PROSITE" id="PS51257">
    <property type="entry name" value="PROKAR_LIPOPROTEIN"/>
    <property type="match status" value="1"/>
</dbReference>
<keyword evidence="3" id="KW-0378">Hydrolase</keyword>
<keyword evidence="6" id="KW-0732">Signal</keyword>
<dbReference type="Gene3D" id="3.90.1720.10">
    <property type="entry name" value="endopeptidase domain like (from Nostoc punctiforme)"/>
    <property type="match status" value="1"/>
</dbReference>
<keyword evidence="9" id="KW-1185">Reference proteome</keyword>
<accession>A0A369BLR2</accession>
<dbReference type="InterPro" id="IPR051202">
    <property type="entry name" value="Peptidase_C40"/>
</dbReference>
<dbReference type="PANTHER" id="PTHR47053">
    <property type="entry name" value="MUREIN DD-ENDOPEPTIDASE MEPH-RELATED"/>
    <property type="match status" value="1"/>
</dbReference>
<dbReference type="OrthoDB" id="9813118at2"/>
<feature type="signal peptide" evidence="6">
    <location>
        <begin position="1"/>
        <end position="23"/>
    </location>
</feature>
<feature type="domain" description="NlpC/P60" evidence="7">
    <location>
        <begin position="175"/>
        <end position="304"/>
    </location>
</feature>
<evidence type="ECO:0000256" key="5">
    <source>
        <dbReference type="SAM" id="MobiDB-lite"/>
    </source>
</evidence>
<name>A0A369BLR2_9BACL</name>
<dbReference type="RefSeq" id="WP_114495962.1">
    <property type="nucleotide sequence ID" value="NZ_QPJW01000002.1"/>
</dbReference>
<comment type="similarity">
    <text evidence="1">Belongs to the peptidase C40 family.</text>
</comment>
<proteinExistence type="inferred from homology"/>
<keyword evidence="4" id="KW-0788">Thiol protease</keyword>
<evidence type="ECO:0000313" key="9">
    <source>
        <dbReference type="Proteomes" id="UP000253090"/>
    </source>
</evidence>
<dbReference type="GO" id="GO:0006508">
    <property type="term" value="P:proteolysis"/>
    <property type="evidence" value="ECO:0007669"/>
    <property type="project" value="UniProtKB-KW"/>
</dbReference>
<reference evidence="8 9" key="1">
    <citation type="submission" date="2018-07" db="EMBL/GenBank/DDBJ databases">
        <title>Genomic Encyclopedia of Type Strains, Phase III (KMG-III): the genomes of soil and plant-associated and newly described type strains.</title>
        <authorList>
            <person name="Whitman W."/>
        </authorList>
    </citation>
    <scope>NUCLEOTIDE SEQUENCE [LARGE SCALE GENOMIC DNA]</scope>
    <source>
        <strain evidence="8 9">CECT 8333</strain>
    </source>
</reference>
<evidence type="ECO:0000256" key="3">
    <source>
        <dbReference type="ARBA" id="ARBA00022801"/>
    </source>
</evidence>
<protein>
    <submittedName>
        <fullName evidence="8">NlpC/P60 family protein</fullName>
    </submittedName>
</protein>
<evidence type="ECO:0000256" key="1">
    <source>
        <dbReference type="ARBA" id="ARBA00007074"/>
    </source>
</evidence>
<organism evidence="8 9">
    <name type="scientific">Fontibacillus phaseoli</name>
    <dbReference type="NCBI Taxonomy" id="1416533"/>
    <lineage>
        <taxon>Bacteria</taxon>
        <taxon>Bacillati</taxon>
        <taxon>Bacillota</taxon>
        <taxon>Bacilli</taxon>
        <taxon>Bacillales</taxon>
        <taxon>Paenibacillaceae</taxon>
        <taxon>Fontibacillus</taxon>
    </lineage>
</organism>
<feature type="chain" id="PRO_5038971018" evidence="6">
    <location>
        <begin position="24"/>
        <end position="304"/>
    </location>
</feature>
<evidence type="ECO:0000256" key="6">
    <source>
        <dbReference type="SAM" id="SignalP"/>
    </source>
</evidence>
<evidence type="ECO:0000256" key="4">
    <source>
        <dbReference type="ARBA" id="ARBA00022807"/>
    </source>
</evidence>
<keyword evidence="2" id="KW-0645">Protease</keyword>
<dbReference type="SUPFAM" id="SSF54001">
    <property type="entry name" value="Cysteine proteinases"/>
    <property type="match status" value="1"/>
</dbReference>
<dbReference type="Pfam" id="PF00877">
    <property type="entry name" value="NLPC_P60"/>
    <property type="match status" value="1"/>
</dbReference>
<dbReference type="PROSITE" id="PS51935">
    <property type="entry name" value="NLPC_P60"/>
    <property type="match status" value="1"/>
</dbReference>
<dbReference type="EMBL" id="QPJW01000002">
    <property type="protein sequence ID" value="RCX21397.1"/>
    <property type="molecule type" value="Genomic_DNA"/>
</dbReference>
<dbReference type="InterPro" id="IPR038765">
    <property type="entry name" value="Papain-like_cys_pep_sf"/>
</dbReference>
<dbReference type="InterPro" id="IPR000064">
    <property type="entry name" value="NLP_P60_dom"/>
</dbReference>
<evidence type="ECO:0000313" key="8">
    <source>
        <dbReference type="EMBL" id="RCX21397.1"/>
    </source>
</evidence>
<feature type="region of interest" description="Disordered" evidence="5">
    <location>
        <begin position="30"/>
        <end position="56"/>
    </location>
</feature>
<dbReference type="GO" id="GO:0008234">
    <property type="term" value="F:cysteine-type peptidase activity"/>
    <property type="evidence" value="ECO:0007669"/>
    <property type="project" value="UniProtKB-KW"/>
</dbReference>
<sequence>MRNTIWKRATLPILSGLLLVTFAACGNGQSGQSGPSVKSAPPSENPLIQTGPGGDHAQTSWIPLAQVADSLGLRLQETGNMARMGFTDVMFQVEPSQRGAVSFGKQISLSQAPIRQNGQTCLTEDALGDLLQTDVKLDRRTGNLQIAPLGNDEGQAENNPQQAAGVKRMSILSLSGNRDELISFAKQFLGTPYDFGASTYEQSKKFDCSSFTRHVFKRFGISLPRLAKDQAKVGTTVERSNLQTGDLIFFTVPGRFENDKIPGHVGIYIGDGKFIHTWGEPGVQISPLDTGYWHNVILFMRRVQ</sequence>
<gene>
    <name evidence="8" type="ORF">DFP94_102146</name>
</gene>
<dbReference type="Proteomes" id="UP000253090">
    <property type="component" value="Unassembled WGS sequence"/>
</dbReference>
<dbReference type="PANTHER" id="PTHR47053:SF1">
    <property type="entry name" value="MUREIN DD-ENDOPEPTIDASE MEPH-RELATED"/>
    <property type="match status" value="1"/>
</dbReference>
<evidence type="ECO:0000259" key="7">
    <source>
        <dbReference type="PROSITE" id="PS51935"/>
    </source>
</evidence>